<protein>
    <recommendedName>
        <fullName evidence="7 10">Ribulose-phosphate 3-epimerase</fullName>
        <ecNumber evidence="7 10">5.1.3.1</ecNumber>
    </recommendedName>
</protein>
<keyword evidence="8 10" id="KW-0479">Metal-binding</keyword>
<evidence type="ECO:0000256" key="8">
    <source>
        <dbReference type="ARBA" id="ARBA00022723"/>
    </source>
</evidence>
<comment type="pathway">
    <text evidence="10">Carbohydrate degradation.</text>
</comment>
<dbReference type="Proteomes" id="UP000094795">
    <property type="component" value="Unassembled WGS sequence"/>
</dbReference>
<dbReference type="FunFam" id="3.20.20.70:FF:000004">
    <property type="entry name" value="Ribulose-phosphate 3-epimerase"/>
    <property type="match status" value="1"/>
</dbReference>
<comment type="caution">
    <text evidence="15">The sequence shown here is derived from an EMBL/GenBank/DDBJ whole genome shotgun (WGS) entry which is preliminary data.</text>
</comment>
<feature type="binding site" evidence="10 14">
    <location>
        <position position="74"/>
    </location>
    <ligand>
        <name>substrate</name>
    </ligand>
</feature>
<dbReference type="AlphaFoldDB" id="A0A1C1YTP4"/>
<comment type="function">
    <text evidence="10">Catalyzes the reversible epimerization of D-ribulose 5-phosphate to D-xylulose 5-phosphate.</text>
</comment>
<dbReference type="Gene3D" id="3.20.20.70">
    <property type="entry name" value="Aldolase class I"/>
    <property type="match status" value="1"/>
</dbReference>
<evidence type="ECO:0000256" key="11">
    <source>
        <dbReference type="PIRNR" id="PIRNR001461"/>
    </source>
</evidence>
<dbReference type="PROSITE" id="PS01086">
    <property type="entry name" value="RIBUL_P_3_EPIMER_2"/>
    <property type="match status" value="1"/>
</dbReference>
<keyword evidence="16" id="KW-1185">Reference proteome</keyword>
<proteinExistence type="inferred from homology"/>
<name>A0A1C1YTP4_9HYPH</name>
<keyword evidence="9 10" id="KW-0413">Isomerase</keyword>
<dbReference type="InterPro" id="IPR000056">
    <property type="entry name" value="Ribul_P_3_epim-like"/>
</dbReference>
<feature type="binding site" evidence="10 13">
    <location>
        <position position="41"/>
    </location>
    <ligand>
        <name>a divalent metal cation</name>
        <dbReference type="ChEBI" id="CHEBI:60240"/>
    </ligand>
</feature>
<evidence type="ECO:0000256" key="7">
    <source>
        <dbReference type="ARBA" id="ARBA00013188"/>
    </source>
</evidence>
<feature type="binding site" evidence="10 13">
    <location>
        <position position="43"/>
    </location>
    <ligand>
        <name>a divalent metal cation</name>
        <dbReference type="ChEBI" id="CHEBI:60240"/>
    </ligand>
</feature>
<comment type="cofactor">
    <cofactor evidence="3">
        <name>Co(2+)</name>
        <dbReference type="ChEBI" id="CHEBI:48828"/>
    </cofactor>
</comment>
<dbReference type="PIRSF" id="PIRSF001461">
    <property type="entry name" value="RPE"/>
    <property type="match status" value="1"/>
</dbReference>
<evidence type="ECO:0000256" key="1">
    <source>
        <dbReference type="ARBA" id="ARBA00001782"/>
    </source>
</evidence>
<dbReference type="EMBL" id="LQZT01000023">
    <property type="protein sequence ID" value="OCW56898.1"/>
    <property type="molecule type" value="Genomic_DNA"/>
</dbReference>
<keyword evidence="10 11" id="KW-0119">Carbohydrate metabolism</keyword>
<comment type="cofactor">
    <cofactor evidence="5">
        <name>Fe(2+)</name>
        <dbReference type="ChEBI" id="CHEBI:29033"/>
    </cofactor>
</comment>
<dbReference type="InterPro" id="IPR026019">
    <property type="entry name" value="Ribul_P_3_epim"/>
</dbReference>
<dbReference type="InterPro" id="IPR011060">
    <property type="entry name" value="RibuloseP-bd_barrel"/>
</dbReference>
<dbReference type="GO" id="GO:0019323">
    <property type="term" value="P:pentose catabolic process"/>
    <property type="evidence" value="ECO:0007669"/>
    <property type="project" value="UniProtKB-UniRule"/>
</dbReference>
<dbReference type="GO" id="GO:0006098">
    <property type="term" value="P:pentose-phosphate shunt"/>
    <property type="evidence" value="ECO:0007669"/>
    <property type="project" value="UniProtKB-UniRule"/>
</dbReference>
<evidence type="ECO:0000256" key="12">
    <source>
        <dbReference type="PIRSR" id="PIRSR001461-1"/>
    </source>
</evidence>
<dbReference type="GO" id="GO:0004750">
    <property type="term" value="F:D-ribulose-phosphate 3-epimerase activity"/>
    <property type="evidence" value="ECO:0007669"/>
    <property type="project" value="UniProtKB-UniRule"/>
</dbReference>
<dbReference type="PROSITE" id="PS01085">
    <property type="entry name" value="RIBUL_P_3_EPIMER_1"/>
    <property type="match status" value="1"/>
</dbReference>
<dbReference type="Pfam" id="PF00834">
    <property type="entry name" value="Ribul_P_3_epim"/>
    <property type="match status" value="1"/>
</dbReference>
<evidence type="ECO:0000256" key="9">
    <source>
        <dbReference type="ARBA" id="ARBA00023235"/>
    </source>
</evidence>
<dbReference type="GO" id="GO:0005737">
    <property type="term" value="C:cytoplasm"/>
    <property type="evidence" value="ECO:0007669"/>
    <property type="project" value="UniProtKB-ARBA"/>
</dbReference>
<dbReference type="CDD" id="cd00429">
    <property type="entry name" value="RPE"/>
    <property type="match status" value="1"/>
</dbReference>
<comment type="similarity">
    <text evidence="6 10 11">Belongs to the ribulose-phosphate 3-epimerase family.</text>
</comment>
<evidence type="ECO:0000256" key="5">
    <source>
        <dbReference type="ARBA" id="ARBA00001954"/>
    </source>
</evidence>
<feature type="binding site" evidence="10 14">
    <location>
        <begin position="150"/>
        <end position="153"/>
    </location>
    <ligand>
        <name>substrate</name>
    </ligand>
</feature>
<evidence type="ECO:0000313" key="15">
    <source>
        <dbReference type="EMBL" id="OCW56898.1"/>
    </source>
</evidence>
<evidence type="ECO:0000256" key="14">
    <source>
        <dbReference type="PIRSR" id="PIRSR001461-3"/>
    </source>
</evidence>
<evidence type="ECO:0000256" key="4">
    <source>
        <dbReference type="ARBA" id="ARBA00001947"/>
    </source>
</evidence>
<dbReference type="GO" id="GO:0046872">
    <property type="term" value="F:metal ion binding"/>
    <property type="evidence" value="ECO:0007669"/>
    <property type="project" value="UniProtKB-UniRule"/>
</dbReference>
<dbReference type="NCBIfam" id="NF004076">
    <property type="entry name" value="PRK05581.1-4"/>
    <property type="match status" value="1"/>
</dbReference>
<feature type="binding site" evidence="10 14">
    <location>
        <begin position="203"/>
        <end position="204"/>
    </location>
    <ligand>
        <name>substrate</name>
    </ligand>
</feature>
<sequence length="234" mass="24698">MIEETAVTRPLLIAPSVLSADFSRLGDDIEGVVRAGADWIHLDVMDGHFVPNITFGPGIIKSVRPRTEAVFDCHLMIEPCDPYLEAFAEAGCDIITVHAEATKHLDRSLQAIRALGKKAGVSLNPSTPETVLDYVLDRLDLILLMTVNPGFGGQAFIPSVVDKVAKVKKMIGDRPIHIEIDGGVTPATAPLVTAAGADVLVAGSAVFKGAGEADWAKNIAAIREAGEAGQRGEA</sequence>
<dbReference type="PANTHER" id="PTHR11749">
    <property type="entry name" value="RIBULOSE-5-PHOSPHATE-3-EPIMERASE"/>
    <property type="match status" value="1"/>
</dbReference>
<feature type="active site" description="Proton donor" evidence="10 12">
    <location>
        <position position="181"/>
    </location>
</feature>
<dbReference type="EC" id="5.1.3.1" evidence="7 10"/>
<feature type="binding site" evidence="10 13">
    <location>
        <position position="74"/>
    </location>
    <ligand>
        <name>a divalent metal cation</name>
        <dbReference type="ChEBI" id="CHEBI:60240"/>
    </ligand>
</feature>
<keyword evidence="13" id="KW-0464">Manganese</keyword>
<feature type="binding site" evidence="10">
    <location>
        <begin position="181"/>
        <end position="183"/>
    </location>
    <ligand>
        <name>substrate</name>
    </ligand>
</feature>
<dbReference type="OrthoDB" id="1645589at2"/>
<keyword evidence="13" id="KW-0862">Zinc</keyword>
<organism evidence="15 16">
    <name type="scientific">Hoeflea olei</name>
    <dbReference type="NCBI Taxonomy" id="1480615"/>
    <lineage>
        <taxon>Bacteria</taxon>
        <taxon>Pseudomonadati</taxon>
        <taxon>Pseudomonadota</taxon>
        <taxon>Alphaproteobacteria</taxon>
        <taxon>Hyphomicrobiales</taxon>
        <taxon>Rhizobiaceae</taxon>
        <taxon>Hoeflea</taxon>
    </lineage>
</organism>
<feature type="binding site" evidence="10 13">
    <location>
        <position position="181"/>
    </location>
    <ligand>
        <name>a divalent metal cation</name>
        <dbReference type="ChEBI" id="CHEBI:60240"/>
    </ligand>
</feature>
<evidence type="ECO:0000256" key="3">
    <source>
        <dbReference type="ARBA" id="ARBA00001941"/>
    </source>
</evidence>
<feature type="active site" description="Proton acceptor" evidence="10 12">
    <location>
        <position position="43"/>
    </location>
</feature>
<gene>
    <name evidence="10" type="primary">rpe</name>
    <name evidence="15" type="ORF">AWJ14_06980</name>
</gene>
<dbReference type="NCBIfam" id="TIGR01163">
    <property type="entry name" value="rpe"/>
    <property type="match status" value="1"/>
</dbReference>
<evidence type="ECO:0000256" key="13">
    <source>
        <dbReference type="PIRSR" id="PIRSR001461-2"/>
    </source>
</evidence>
<dbReference type="STRING" id="1480615.AWJ14_06980"/>
<evidence type="ECO:0000256" key="2">
    <source>
        <dbReference type="ARBA" id="ARBA00001936"/>
    </source>
</evidence>
<comment type="cofactor">
    <cofactor evidence="2">
        <name>Mn(2+)</name>
        <dbReference type="ChEBI" id="CHEBI:29035"/>
    </cofactor>
</comment>
<dbReference type="HAMAP" id="MF_02227">
    <property type="entry name" value="RPE"/>
    <property type="match status" value="1"/>
</dbReference>
<accession>A0A1C1YTP4</accession>
<dbReference type="SUPFAM" id="SSF51366">
    <property type="entry name" value="Ribulose-phoshate binding barrel"/>
    <property type="match status" value="1"/>
</dbReference>
<feature type="binding site" evidence="10 14">
    <location>
        <position position="16"/>
    </location>
    <ligand>
        <name>substrate</name>
    </ligand>
</feature>
<comment type="cofactor">
    <cofactor evidence="10 13">
        <name>a divalent metal cation</name>
        <dbReference type="ChEBI" id="CHEBI:60240"/>
    </cofactor>
    <text evidence="10 13">Binds 1 divalent metal cation per subunit.</text>
</comment>
<evidence type="ECO:0000313" key="16">
    <source>
        <dbReference type="Proteomes" id="UP000094795"/>
    </source>
</evidence>
<comment type="cofactor">
    <cofactor evidence="4">
        <name>Zn(2+)</name>
        <dbReference type="ChEBI" id="CHEBI:29105"/>
    </cofactor>
</comment>
<dbReference type="InterPro" id="IPR013785">
    <property type="entry name" value="Aldolase_TIM"/>
</dbReference>
<evidence type="ECO:0000256" key="6">
    <source>
        <dbReference type="ARBA" id="ARBA00009541"/>
    </source>
</evidence>
<dbReference type="RefSeq" id="WP_066179941.1">
    <property type="nucleotide sequence ID" value="NZ_LQZT01000023.1"/>
</dbReference>
<keyword evidence="13" id="KW-0170">Cobalt</keyword>
<feature type="binding site" evidence="14">
    <location>
        <position position="183"/>
    </location>
    <ligand>
        <name>substrate</name>
    </ligand>
</feature>
<comment type="catalytic activity">
    <reaction evidence="1 10 11">
        <text>D-ribulose 5-phosphate = D-xylulose 5-phosphate</text>
        <dbReference type="Rhea" id="RHEA:13677"/>
        <dbReference type="ChEBI" id="CHEBI:57737"/>
        <dbReference type="ChEBI" id="CHEBI:58121"/>
        <dbReference type="EC" id="5.1.3.1"/>
    </reaction>
</comment>
<evidence type="ECO:0000256" key="10">
    <source>
        <dbReference type="HAMAP-Rule" id="MF_02227"/>
    </source>
</evidence>
<reference evidence="15 16" key="1">
    <citation type="submission" date="2015-12" db="EMBL/GenBank/DDBJ databases">
        <authorList>
            <person name="Shamseldin A."/>
            <person name="Moawad H."/>
            <person name="Abd El-Rahim W.M."/>
            <person name="Sadowsky M.J."/>
        </authorList>
    </citation>
    <scope>NUCLEOTIDE SEQUENCE [LARGE SCALE GENOMIC DNA]</scope>
    <source>
        <strain evidence="15 16">JC234</strain>
    </source>
</reference>